<evidence type="ECO:0000313" key="1">
    <source>
        <dbReference type="EMBL" id="RXK46954.1"/>
    </source>
</evidence>
<proteinExistence type="predicted"/>
<accession>A0A498KUB1</accession>
<evidence type="ECO:0000313" key="2">
    <source>
        <dbReference type="Proteomes" id="UP000289691"/>
    </source>
</evidence>
<protein>
    <submittedName>
        <fullName evidence="1">Twin-arginine translocation signal domain-containing protein</fullName>
    </submittedName>
</protein>
<gene>
    <name evidence="1" type="ORF">EAF64_17560</name>
</gene>
<reference evidence="1 2" key="1">
    <citation type="submission" date="2019-01" db="EMBL/GenBank/DDBJ databases">
        <title>Halorientalis sp. F13-25 a new haloarchaeum isolated from hypersaline water.</title>
        <authorList>
            <person name="Ana D.-V."/>
            <person name="Cristina S.-P."/>
            <person name="Antonio V."/>
        </authorList>
    </citation>
    <scope>NUCLEOTIDE SEQUENCE [LARGE SCALE GENOMIC DNA]</scope>
    <source>
        <strain evidence="1 2">F13-25</strain>
    </source>
</reference>
<dbReference type="InterPro" id="IPR019546">
    <property type="entry name" value="TAT_signal_bac_arc"/>
</dbReference>
<dbReference type="NCBIfam" id="TIGR01409">
    <property type="entry name" value="TAT_signal_seq"/>
    <property type="match status" value="1"/>
</dbReference>
<organism evidence="1 2">
    <name type="scientific">Halorientalis pallida</name>
    <dbReference type="NCBI Taxonomy" id="2479928"/>
    <lineage>
        <taxon>Archaea</taxon>
        <taxon>Methanobacteriati</taxon>
        <taxon>Methanobacteriota</taxon>
        <taxon>Stenosarchaea group</taxon>
        <taxon>Halobacteria</taxon>
        <taxon>Halobacteriales</taxon>
        <taxon>Haloarculaceae</taxon>
        <taxon>Halorientalis</taxon>
    </lineage>
</organism>
<keyword evidence="2" id="KW-1185">Reference proteome</keyword>
<dbReference type="EMBL" id="RDFA01000007">
    <property type="protein sequence ID" value="RXK46954.1"/>
    <property type="molecule type" value="Genomic_DNA"/>
</dbReference>
<dbReference type="Proteomes" id="UP000289691">
    <property type="component" value="Unassembled WGS sequence"/>
</dbReference>
<name>A0A498KUB1_9EURY</name>
<dbReference type="RefSeq" id="WP_129070287.1">
    <property type="nucleotide sequence ID" value="NZ_RDFA01000007.1"/>
</dbReference>
<dbReference type="AlphaFoldDB" id="A0A498KUB1"/>
<comment type="caution">
    <text evidence="1">The sequence shown here is derived from an EMBL/GenBank/DDBJ whole genome shotgun (WGS) entry which is preliminary data.</text>
</comment>
<sequence length="329" mass="36416">MGKSSSEDGESGAEISRRQALQGIGVGGGAVVGGAGLTEIGMGVLGYGGGSYSWRPSCPKGQVLHAKYEVKDDERFELQEHESRGDALDAVDDSDPLVEFTVTERKGNGEVLSFEADTSPYYMNKMEVKFNGSSEVVEVDEAQNHFEFENPGNHAVSHVYFCKKVYMQIDLFAGGEDDIKKPPTYDWESDNLIKAAMANSVDGVVSSSPLTKNYDPVLGGALQDREIHFEVDWEWFFETGIVAAYLPDIPKDPDIEEPELVKEAHSKRYIELTLAVYERTGPEGEGRSGSFQPELQRYVDSHTRWVQFGFFSQFDLEADTPKAVENLPD</sequence>